<dbReference type="CDD" id="cd00082">
    <property type="entry name" value="HisKA"/>
    <property type="match status" value="1"/>
</dbReference>
<feature type="region of interest" description="Disordered" evidence="7">
    <location>
        <begin position="537"/>
        <end position="650"/>
    </location>
</feature>
<dbReference type="InterPro" id="IPR004358">
    <property type="entry name" value="Sig_transdc_His_kin-like_C"/>
</dbReference>
<dbReference type="InterPro" id="IPR005467">
    <property type="entry name" value="His_kinase_dom"/>
</dbReference>
<dbReference type="GO" id="GO:0000155">
    <property type="term" value="F:phosphorelay sensor kinase activity"/>
    <property type="evidence" value="ECO:0007669"/>
    <property type="project" value="InterPro"/>
</dbReference>
<feature type="domain" description="Response regulatory" evidence="10">
    <location>
        <begin position="697"/>
        <end position="823"/>
    </location>
</feature>
<dbReference type="InterPro" id="IPR001789">
    <property type="entry name" value="Sig_transdc_resp-reg_receiver"/>
</dbReference>
<dbReference type="Pfam" id="PF00072">
    <property type="entry name" value="Response_reg"/>
    <property type="match status" value="1"/>
</dbReference>
<keyword evidence="5" id="KW-0418">Kinase</keyword>
<dbReference type="Gene3D" id="3.30.565.10">
    <property type="entry name" value="Histidine kinase-like ATPase, C-terminal domain"/>
    <property type="match status" value="1"/>
</dbReference>
<dbReference type="PROSITE" id="PS50109">
    <property type="entry name" value="HIS_KIN"/>
    <property type="match status" value="1"/>
</dbReference>
<protein>
    <recommendedName>
        <fullName evidence="2">histidine kinase</fullName>
        <ecNumber evidence="2">2.7.13.3</ecNumber>
    </recommendedName>
</protein>
<keyword evidence="4" id="KW-0808">Transferase</keyword>
<feature type="compositionally biased region" description="Basic and acidic residues" evidence="7">
    <location>
        <begin position="542"/>
        <end position="586"/>
    </location>
</feature>
<dbReference type="VEuPathDB" id="CryptoDB:Cvel_24933"/>
<dbReference type="InterPro" id="IPR003594">
    <property type="entry name" value="HATPase_dom"/>
</dbReference>
<feature type="modified residue" description="4-aspartylphosphate" evidence="6">
    <location>
        <position position="748"/>
    </location>
</feature>
<dbReference type="EMBL" id="CDMZ01001938">
    <property type="protein sequence ID" value="CEM39558.1"/>
    <property type="molecule type" value="Genomic_DNA"/>
</dbReference>
<proteinExistence type="predicted"/>
<evidence type="ECO:0000259" key="9">
    <source>
        <dbReference type="PROSITE" id="PS50109"/>
    </source>
</evidence>
<name>A0A0G4H762_9ALVE</name>
<evidence type="ECO:0000256" key="3">
    <source>
        <dbReference type="ARBA" id="ARBA00022553"/>
    </source>
</evidence>
<feature type="domain" description="Histidine kinase" evidence="9">
    <location>
        <begin position="214"/>
        <end position="525"/>
    </location>
</feature>
<keyword evidence="8" id="KW-0472">Membrane</keyword>
<organism evidence="11">
    <name type="scientific">Chromera velia CCMP2878</name>
    <dbReference type="NCBI Taxonomy" id="1169474"/>
    <lineage>
        <taxon>Eukaryota</taxon>
        <taxon>Sar</taxon>
        <taxon>Alveolata</taxon>
        <taxon>Colpodellida</taxon>
        <taxon>Chromeraceae</taxon>
        <taxon>Chromera</taxon>
    </lineage>
</organism>
<dbReference type="SUPFAM" id="SSF55874">
    <property type="entry name" value="ATPase domain of HSP90 chaperone/DNA topoisomerase II/histidine kinase"/>
    <property type="match status" value="1"/>
</dbReference>
<feature type="transmembrane region" description="Helical" evidence="8">
    <location>
        <begin position="137"/>
        <end position="157"/>
    </location>
</feature>
<dbReference type="CDD" id="cd17546">
    <property type="entry name" value="REC_hyHK_CKI1_RcsC-like"/>
    <property type="match status" value="1"/>
</dbReference>
<evidence type="ECO:0000256" key="2">
    <source>
        <dbReference type="ARBA" id="ARBA00012438"/>
    </source>
</evidence>
<dbReference type="Pfam" id="PF02518">
    <property type="entry name" value="HATPase_c"/>
    <property type="match status" value="1"/>
</dbReference>
<dbReference type="InterPro" id="IPR003661">
    <property type="entry name" value="HisK_dim/P_dom"/>
</dbReference>
<sequence length="909" mass="99153">MPPQPEEDPSADPRTVALRRQLEKMRVRWRGLYALSWIPWGILWASGSVPALSAVGGFVLLTCLMQTPNIALHFRQHTDLLLALVLSFASWGIAVIYGVLDPSAIPESVAAKMLLHHGGSFFCSLAVGNSFQLRTGAFMLFALNHLLSFACMRTRFVRVHGSPEDHMDTLAMLFFAGLCFTLLRWIRDEAFHAAVEFKKLKQDAEKTKHSFLAYIMHEVRNPLSSACLLMCEQAEVIAELMEVAEGMESKSEISSSEFRTKLKSLHELSATISSQIEQMGNICDDVLHLEKLASGTFAFSLSPQSLLTFFKDEVRQADPVFKSKGLTLKTEVRVVQAVDAETESEDSAAKGWGCCVSSLMTSGDEKPLAGRVGVWADFARLKQVVSNFLSNARKFSPEGGTVFLTLEVRPLPSDRLPAHTKQGRGGSPQTAQLPDEAFLDGGCKWVHMRVSVRDEGVGLKAEDLQKLFKPYSQIRAGEQQNGGGTGLGLCISRVFVEAHCGGKIGASSEGSGKGSEFFFEFDSPLVDVDVDIDEEVSSHNSDCMKEDGGSVAAEKEVGKNEEKEKENETEDEKQSRRLEGEARETNEEAATQEEEEAKKPCNLPSTPLTTTQQSCAPSLSLPLPPRAPSTAGPGGEPSLSQSPRRRRATDPVAAIQGTAQIEAGRRDTLGHAPARRSREIRLGSWVHRLSLRQYTADVLLVDDNSMCQLAGSLALKRLGFSVEVSSDGADAVSRFVEKGERFRLVLMDRNMPKMEGPEAIEKILCHFKNQSASSTITRAVPSIFIGLTGQTEGSEEFFSAGAVDILFKPVTTDRLQTVFESLNFEIPNKLKASPLSSGSRDGRSIYEGFGQTGSPTPVRSGKRGNARHLCADTSVRSASPSPSPRFDSTPEQSSLPVFQKSPKTGSCPL</sequence>
<evidence type="ECO:0000259" key="10">
    <source>
        <dbReference type="PROSITE" id="PS50110"/>
    </source>
</evidence>
<gene>
    <name evidence="11" type="ORF">Cvel_24933</name>
</gene>
<dbReference type="PANTHER" id="PTHR43047">
    <property type="entry name" value="TWO-COMPONENT HISTIDINE PROTEIN KINASE"/>
    <property type="match status" value="1"/>
</dbReference>
<feature type="compositionally biased region" description="Polar residues" evidence="7">
    <location>
        <begin position="889"/>
        <end position="909"/>
    </location>
</feature>
<dbReference type="GO" id="GO:0005886">
    <property type="term" value="C:plasma membrane"/>
    <property type="evidence" value="ECO:0007669"/>
    <property type="project" value="TreeGrafter"/>
</dbReference>
<dbReference type="Gene3D" id="1.10.287.130">
    <property type="match status" value="1"/>
</dbReference>
<dbReference type="Gene3D" id="3.40.50.2300">
    <property type="match status" value="1"/>
</dbReference>
<feature type="transmembrane region" description="Helical" evidence="8">
    <location>
        <begin position="169"/>
        <end position="186"/>
    </location>
</feature>
<dbReference type="SUPFAM" id="SSF52172">
    <property type="entry name" value="CheY-like"/>
    <property type="match status" value="1"/>
</dbReference>
<keyword evidence="3 6" id="KW-0597">Phosphoprotein</keyword>
<dbReference type="EC" id="2.7.13.3" evidence="2"/>
<dbReference type="GO" id="GO:0009927">
    <property type="term" value="F:histidine phosphotransfer kinase activity"/>
    <property type="evidence" value="ECO:0007669"/>
    <property type="project" value="TreeGrafter"/>
</dbReference>
<accession>A0A0G4H762</accession>
<feature type="transmembrane region" description="Helical" evidence="8">
    <location>
        <begin position="80"/>
        <end position="100"/>
    </location>
</feature>
<dbReference type="PhylomeDB" id="A0A0G4H762"/>
<dbReference type="SMART" id="SM00387">
    <property type="entry name" value="HATPase_c"/>
    <property type="match status" value="1"/>
</dbReference>
<evidence type="ECO:0000256" key="8">
    <source>
        <dbReference type="SAM" id="Phobius"/>
    </source>
</evidence>
<evidence type="ECO:0000256" key="6">
    <source>
        <dbReference type="PROSITE-ProRule" id="PRU00169"/>
    </source>
</evidence>
<feature type="region of interest" description="Disordered" evidence="7">
    <location>
        <begin position="830"/>
        <end position="909"/>
    </location>
</feature>
<dbReference type="AlphaFoldDB" id="A0A0G4H762"/>
<feature type="compositionally biased region" description="Polar residues" evidence="7">
    <location>
        <begin position="603"/>
        <end position="615"/>
    </location>
</feature>
<dbReference type="PANTHER" id="PTHR43047:SF66">
    <property type="entry name" value="HISKA"/>
    <property type="match status" value="1"/>
</dbReference>
<evidence type="ECO:0000313" key="11">
    <source>
        <dbReference type="EMBL" id="CEM39558.1"/>
    </source>
</evidence>
<dbReference type="SMART" id="SM00448">
    <property type="entry name" value="REC"/>
    <property type="match status" value="1"/>
</dbReference>
<dbReference type="InterPro" id="IPR011006">
    <property type="entry name" value="CheY-like_superfamily"/>
</dbReference>
<reference evidence="11" key="1">
    <citation type="submission" date="2014-11" db="EMBL/GenBank/DDBJ databases">
        <authorList>
            <person name="Otto D Thomas"/>
            <person name="Naeem Raeece"/>
        </authorList>
    </citation>
    <scope>NUCLEOTIDE SEQUENCE</scope>
</reference>
<keyword evidence="8" id="KW-1133">Transmembrane helix</keyword>
<evidence type="ECO:0000256" key="5">
    <source>
        <dbReference type="ARBA" id="ARBA00022777"/>
    </source>
</evidence>
<dbReference type="PROSITE" id="PS50110">
    <property type="entry name" value="RESPONSE_REGULATORY"/>
    <property type="match status" value="1"/>
</dbReference>
<evidence type="ECO:0000256" key="1">
    <source>
        <dbReference type="ARBA" id="ARBA00000085"/>
    </source>
</evidence>
<comment type="catalytic activity">
    <reaction evidence="1">
        <text>ATP + protein L-histidine = ADP + protein N-phospho-L-histidine.</text>
        <dbReference type="EC" id="2.7.13.3"/>
    </reaction>
</comment>
<evidence type="ECO:0000256" key="7">
    <source>
        <dbReference type="SAM" id="MobiDB-lite"/>
    </source>
</evidence>
<dbReference type="PRINTS" id="PR00344">
    <property type="entry name" value="BCTRLSENSOR"/>
</dbReference>
<dbReference type="InterPro" id="IPR036890">
    <property type="entry name" value="HATPase_C_sf"/>
</dbReference>
<evidence type="ECO:0000256" key="4">
    <source>
        <dbReference type="ARBA" id="ARBA00022679"/>
    </source>
</evidence>
<keyword evidence="8" id="KW-0812">Transmembrane</keyword>